<feature type="compositionally biased region" description="Polar residues" evidence="1">
    <location>
        <begin position="1"/>
        <end position="34"/>
    </location>
</feature>
<dbReference type="OMA" id="VMSAGMR"/>
<proteinExistence type="predicted"/>
<dbReference type="GeneID" id="14497288"/>
<accession>I2H704</accession>
<dbReference type="RefSeq" id="XP_004181675.1">
    <property type="nucleotide sequence ID" value="XM_004181627.1"/>
</dbReference>
<evidence type="ECO:0008006" key="4">
    <source>
        <dbReference type="Google" id="ProtNLM"/>
    </source>
</evidence>
<feature type="compositionally biased region" description="Acidic residues" evidence="1">
    <location>
        <begin position="138"/>
        <end position="148"/>
    </location>
</feature>
<dbReference type="FunCoup" id="I2H704">
    <property type="interactions" value="63"/>
</dbReference>
<feature type="region of interest" description="Disordered" evidence="1">
    <location>
        <begin position="1"/>
        <end position="46"/>
    </location>
</feature>
<protein>
    <recommendedName>
        <fullName evidence="4">Damage-regulated import facilitator 1</fullName>
    </recommendedName>
</protein>
<keyword evidence="3" id="KW-1185">Reference proteome</keyword>
<gene>
    <name evidence="2" type="primary">TBLA0G02150</name>
    <name evidence="2" type="ORF">TBLA_0G02150</name>
</gene>
<dbReference type="Proteomes" id="UP000002866">
    <property type="component" value="Chromosome 7"/>
</dbReference>
<sequence length="148" mass="16910">MDTYNSNSLAQQSADGENMKQSRISPSIPSSAQFRSKHHDEVMSAGMRVRQSINASYLSNLNNYTSKIVPGYKREELPNNLKNNPPMISMKQRTTSSFSNSNLETWDLSTVSSKEQQTPNNAMTSFDEDSKPKRRRDEDEDEDDEDMY</sequence>
<reference evidence="2 3" key="1">
    <citation type="journal article" date="2011" name="Proc. Natl. Acad. Sci. U.S.A.">
        <title>Evolutionary erosion of yeast sex chromosomes by mating-type switching accidents.</title>
        <authorList>
            <person name="Gordon J.L."/>
            <person name="Armisen D."/>
            <person name="Proux-Wera E."/>
            <person name="Oheigeartaigh S.S."/>
            <person name="Byrne K.P."/>
            <person name="Wolfe K.H."/>
        </authorList>
    </citation>
    <scope>NUCLEOTIDE SEQUENCE [LARGE SCALE GENOMIC DNA]</scope>
    <source>
        <strain evidence="3">ATCC 34711 / CBS 6284 / DSM 70876 / NBRC 10599 / NRRL Y-10934 / UCD 77-7</strain>
    </source>
</reference>
<evidence type="ECO:0000313" key="2">
    <source>
        <dbReference type="EMBL" id="CCH62156.1"/>
    </source>
</evidence>
<dbReference type="KEGG" id="tbl:TBLA_0G02150"/>
<dbReference type="HOGENOM" id="CLU_1760016_0_0_1"/>
<evidence type="ECO:0000313" key="3">
    <source>
        <dbReference type="Proteomes" id="UP000002866"/>
    </source>
</evidence>
<feature type="compositionally biased region" description="Polar residues" evidence="1">
    <location>
        <begin position="91"/>
        <end position="124"/>
    </location>
</feature>
<name>I2H704_HENB6</name>
<feature type="compositionally biased region" description="Basic and acidic residues" evidence="1">
    <location>
        <begin position="128"/>
        <end position="137"/>
    </location>
</feature>
<feature type="region of interest" description="Disordered" evidence="1">
    <location>
        <begin position="75"/>
        <end position="148"/>
    </location>
</feature>
<dbReference type="InParanoid" id="I2H704"/>
<dbReference type="AlphaFoldDB" id="I2H704"/>
<evidence type="ECO:0000256" key="1">
    <source>
        <dbReference type="SAM" id="MobiDB-lite"/>
    </source>
</evidence>
<dbReference type="EMBL" id="HE806322">
    <property type="protein sequence ID" value="CCH62156.1"/>
    <property type="molecule type" value="Genomic_DNA"/>
</dbReference>
<organism evidence="2 3">
    <name type="scientific">Henningerozyma blattae (strain ATCC 34711 / CBS 6284 / DSM 70876 / NBRC 10599 / NRRL Y-10934 / UCD 77-7)</name>
    <name type="common">Yeast</name>
    <name type="synonym">Tetrapisispora blattae</name>
    <dbReference type="NCBI Taxonomy" id="1071380"/>
    <lineage>
        <taxon>Eukaryota</taxon>
        <taxon>Fungi</taxon>
        <taxon>Dikarya</taxon>
        <taxon>Ascomycota</taxon>
        <taxon>Saccharomycotina</taxon>
        <taxon>Saccharomycetes</taxon>
        <taxon>Saccharomycetales</taxon>
        <taxon>Saccharomycetaceae</taxon>
        <taxon>Henningerozyma</taxon>
    </lineage>
</organism>